<name>A0A086TGS6_HAPC1</name>
<comment type="subcellular location">
    <subcellularLocation>
        <location evidence="1">Mitochondrion</location>
    </subcellularLocation>
</comment>
<evidence type="ECO:0000313" key="5">
    <source>
        <dbReference type="Proteomes" id="UP000029964"/>
    </source>
</evidence>
<dbReference type="Proteomes" id="UP000029964">
    <property type="component" value="Unassembled WGS sequence"/>
</dbReference>
<protein>
    <submittedName>
        <fullName evidence="4">Uncharacterized protein</fullName>
    </submittedName>
</protein>
<dbReference type="STRING" id="857340.A0A086TGS6"/>
<accession>A0A086TGS6</accession>
<dbReference type="OrthoDB" id="185373at2759"/>
<gene>
    <name evidence="4" type="ORF">ACRE_007330</name>
</gene>
<dbReference type="HOGENOM" id="CLU_020437_0_0_1"/>
<dbReference type="Pfam" id="PF12921">
    <property type="entry name" value="ATP13"/>
    <property type="match status" value="1"/>
</dbReference>
<organism evidence="4 5">
    <name type="scientific">Hapsidospora chrysogenum (strain ATCC 11550 / CBS 779.69 / DSM 880 / IAM 14645 / JCM 23072 / IMI 49137)</name>
    <name type="common">Acremonium chrysogenum</name>
    <dbReference type="NCBI Taxonomy" id="857340"/>
    <lineage>
        <taxon>Eukaryota</taxon>
        <taxon>Fungi</taxon>
        <taxon>Dikarya</taxon>
        <taxon>Ascomycota</taxon>
        <taxon>Pezizomycotina</taxon>
        <taxon>Sordariomycetes</taxon>
        <taxon>Hypocreomycetidae</taxon>
        <taxon>Hypocreales</taxon>
        <taxon>Bionectriaceae</taxon>
        <taxon>Hapsidospora</taxon>
    </lineage>
</organism>
<dbReference type="AlphaFoldDB" id="A0A086TGS6"/>
<dbReference type="GO" id="GO:0005739">
    <property type="term" value="C:mitochondrion"/>
    <property type="evidence" value="ECO:0007669"/>
    <property type="project" value="UniProtKB-SubCell"/>
</dbReference>
<keyword evidence="3" id="KW-0496">Mitochondrion</keyword>
<sequence>MALRRPSLSQSCLGHLSPLSSARQAPLVRWVQSGAVGRRRQFASVAPNHHLNRTHGIARSTQPPPKPPPAEERLGCLLSAIQRKDAAETSAAFVAWTEALRDGSSPSRRVVLEQFMNLPSPVLSEIIRSMDPMNCPELDVAHGMTITLGETQFTDVGKLMDTHGVRVHHRRVLQGMLTIMSMREGCKSPLRPADFNVFLRCVGAGVDFRAAPVVFGSMADHGLIPQRTSQTWTEFLKARYMVEPTYYQHDRTRVAVDPRDLVTHGDVVDAGKVEAVHRMDQVRFSRNAFLREPWNRRRDEPEEDIRRQLRRHGDGVQESSDYRSFWRHFIRQQVFPNEVSEELLCTSMVGFSRSGDKDAVLNLVLKDYYGIEVDEEAHTVTGGLDFAEGSPVYPTSCLLFSLVETFGAMSEISLGMLLVDFISQRYNVPIPPAVWSNLLNWSYVSASKRYQHLRKLLDDDQNTHVNKWDVLHVWQIMTSEPYNVKPSFQDLDILIRTLLLVRHMDTAIELIRESAMPYYDKLVEDFEDALVDEILLKDITANSKPSESINTTISRAIHRRHQAETLRDHVYNRIATWFDDILRISSRTKGLRCSSFTGSTIPMLVHEFLPFFQTGIRYRTKTGEVRLHNHDDLQPLRTRSREYQVRETLSSKYGSNTVGGTAVDGHGVRRKMLDEESGVLMENPGFAWPQTDPMRVVQKTREPRRRLDELKPPSSVGAKKREQWWKDLELQLLL</sequence>
<evidence type="ECO:0000313" key="4">
    <source>
        <dbReference type="EMBL" id="KFH48558.1"/>
    </source>
</evidence>
<dbReference type="InterPro" id="IPR024319">
    <property type="entry name" value="ATPase_expression_mit"/>
</dbReference>
<keyword evidence="5" id="KW-1185">Reference proteome</keyword>
<evidence type="ECO:0000256" key="3">
    <source>
        <dbReference type="ARBA" id="ARBA00023128"/>
    </source>
</evidence>
<comment type="caution">
    <text evidence="4">The sequence shown here is derived from an EMBL/GenBank/DDBJ whole genome shotgun (WGS) entry which is preliminary data.</text>
</comment>
<evidence type="ECO:0000256" key="2">
    <source>
        <dbReference type="ARBA" id="ARBA00022946"/>
    </source>
</evidence>
<reference evidence="5" key="1">
    <citation type="journal article" date="2014" name="Genome Announc.">
        <title>Genome sequence and annotation of Acremonium chrysogenum, producer of the beta-lactam antibiotic cephalosporin C.</title>
        <authorList>
            <person name="Terfehr D."/>
            <person name="Dahlmann T.A."/>
            <person name="Specht T."/>
            <person name="Zadra I."/>
            <person name="Kuernsteiner H."/>
            <person name="Kueck U."/>
        </authorList>
    </citation>
    <scope>NUCLEOTIDE SEQUENCE [LARGE SCALE GENOMIC DNA]</scope>
    <source>
        <strain evidence="5">ATCC 11550 / CBS 779.69 / DSM 880 / IAM 14645 / JCM 23072 / IMI 49137</strain>
    </source>
</reference>
<evidence type="ECO:0000256" key="1">
    <source>
        <dbReference type="ARBA" id="ARBA00004173"/>
    </source>
</evidence>
<keyword evidence="2" id="KW-0809">Transit peptide</keyword>
<dbReference type="EMBL" id="JPKY01000003">
    <property type="protein sequence ID" value="KFH48558.1"/>
    <property type="molecule type" value="Genomic_DNA"/>
</dbReference>
<proteinExistence type="predicted"/>